<evidence type="ECO:0000313" key="2">
    <source>
        <dbReference type="EMBL" id="ASI13954.1"/>
    </source>
</evidence>
<protein>
    <submittedName>
        <fullName evidence="2">Membrane protein</fullName>
    </submittedName>
</protein>
<accession>A0A218NND4</accession>
<evidence type="ECO:0000256" key="1">
    <source>
        <dbReference type="SAM" id="Phobius"/>
    </source>
</evidence>
<dbReference type="RefSeq" id="WP_088820218.1">
    <property type="nucleotide sequence ID" value="NZ_CP019964.1"/>
</dbReference>
<dbReference type="Proteomes" id="UP000197679">
    <property type="component" value="Chromosome"/>
</dbReference>
<proteinExistence type="predicted"/>
<dbReference type="AlphaFoldDB" id="A0A218NND4"/>
<dbReference type="KEGG" id="marh:Mia14_0651"/>
<feature type="transmembrane region" description="Helical" evidence="1">
    <location>
        <begin position="79"/>
        <end position="101"/>
    </location>
</feature>
<keyword evidence="3" id="KW-1185">Reference proteome</keyword>
<sequence length="125" mass="13895">MYETPERLKNKNYERKKDNISEDYLEHKNGYLGKILVTAGGALAFIATDLYFHIKEVSPAIYEGSRTIPAQYLSADHGIPWIGIAFTISGVASLGLMALGLKRILRDNEDSEGNGNTDESKETKE</sequence>
<keyword evidence="1" id="KW-1133">Transmembrane helix</keyword>
<dbReference type="EMBL" id="CP019964">
    <property type="protein sequence ID" value="ASI13954.1"/>
    <property type="molecule type" value="Genomic_DNA"/>
</dbReference>
<keyword evidence="1" id="KW-0812">Transmembrane</keyword>
<reference evidence="2 3" key="1">
    <citation type="journal article" date="2017" name="Nat. Commun.">
        <title>'ARMAN' archaea depend on association with euryarchaeal host in culture and in situ.</title>
        <authorList>
            <person name="Golyshina O."/>
            <person name="Toshchakov S."/>
            <person name="Makarova K."/>
            <person name="Gavrilov S."/>
            <person name="Korzhenkov A."/>
            <person name="La Cono V."/>
            <person name="Arcadi E."/>
            <person name="Nechitaylo T."/>
            <person name="Ferrer M."/>
            <person name="Kublanov I."/>
            <person name="Wolf Y."/>
            <person name="Yakimov M."/>
            <person name="Golyshin P."/>
            <person name="Slesarev A."/>
            <person name="Kozyavkin S."/>
        </authorList>
    </citation>
    <scope>NUCLEOTIDE SEQUENCE [LARGE SCALE GENOMIC DNA]</scope>
    <source>
        <strain evidence="2 3">Mia14</strain>
    </source>
</reference>
<evidence type="ECO:0000313" key="3">
    <source>
        <dbReference type="Proteomes" id="UP000197679"/>
    </source>
</evidence>
<name>A0A218NND4_9ARCH</name>
<organism evidence="2 3">
    <name type="scientific">Candidatus Mancarchaeum acidiphilum</name>
    <dbReference type="NCBI Taxonomy" id="1920749"/>
    <lineage>
        <taxon>Archaea</taxon>
        <taxon>Candidatus Micrarchaeota</taxon>
        <taxon>Candidatus Mancarchaeum</taxon>
    </lineage>
</organism>
<gene>
    <name evidence="2" type="ORF">Mia14_0651</name>
</gene>
<feature type="transmembrane region" description="Helical" evidence="1">
    <location>
        <begin position="35"/>
        <end position="54"/>
    </location>
</feature>
<dbReference type="GeneID" id="33314204"/>
<keyword evidence="1" id="KW-0472">Membrane</keyword>